<protein>
    <recommendedName>
        <fullName evidence="6">NAD(P)-dependent oxidoreductase</fullName>
    </recommendedName>
</protein>
<organism evidence="5">
    <name type="scientific">Rhodococcus erythropolis</name>
    <name type="common">Arthrobacter picolinophilus</name>
    <dbReference type="NCBI Taxonomy" id="1833"/>
    <lineage>
        <taxon>Bacteria</taxon>
        <taxon>Bacillati</taxon>
        <taxon>Actinomycetota</taxon>
        <taxon>Actinomycetes</taxon>
        <taxon>Mycobacteriales</taxon>
        <taxon>Nocardiaceae</taxon>
        <taxon>Rhodococcus</taxon>
        <taxon>Rhodococcus erythropolis group</taxon>
    </lineage>
</organism>
<dbReference type="InterPro" id="IPR048666">
    <property type="entry name" value="RedAm-like_C"/>
</dbReference>
<sequence>MDVSILGTGLMGTALAQALIRSGTKVTVWNRTADRALPLAAAGATVAESPQSAIAASPLIVISLLNYEIAKDVVTEADSIAGKIIVNTATGTPEEANQFAEWIAGRGARYLDGAIAAYPEDIGTESSGINYSGDEDVWEDVQSLLTPIAAQSRYVGARPGAANVIDAAMAGAFFNVALGAFHEAAAYVRSEDVAIAEMRHSLHLWTDKLLELLHEALKAFESGEYETDQATLNVYAAAVEAWQQSMQRAGQRAALMTANLDNLQRACAAGHGDKGIFAQIETLSANPQSAI</sequence>
<evidence type="ECO:0008006" key="6">
    <source>
        <dbReference type="Google" id="ProtNLM"/>
    </source>
</evidence>
<feature type="domain" description="6-phosphogluconate dehydrogenase NADP-binding" evidence="3">
    <location>
        <begin position="3"/>
        <end position="156"/>
    </location>
</feature>
<dbReference type="InterPro" id="IPR015815">
    <property type="entry name" value="HIBADH-related"/>
</dbReference>
<dbReference type="PIRSF" id="PIRSF000103">
    <property type="entry name" value="HIBADH"/>
    <property type="match status" value="1"/>
</dbReference>
<dbReference type="GO" id="GO:0016491">
    <property type="term" value="F:oxidoreductase activity"/>
    <property type="evidence" value="ECO:0007669"/>
    <property type="project" value="UniProtKB-KW"/>
</dbReference>
<dbReference type="Pfam" id="PF03446">
    <property type="entry name" value="NAD_binding_2"/>
    <property type="match status" value="1"/>
</dbReference>
<evidence type="ECO:0000259" key="4">
    <source>
        <dbReference type="Pfam" id="PF21761"/>
    </source>
</evidence>
<dbReference type="Gene3D" id="1.10.1040.10">
    <property type="entry name" value="N-(1-d-carboxylethyl)-l-norvaline Dehydrogenase, domain 2"/>
    <property type="match status" value="1"/>
</dbReference>
<proteinExistence type="inferred from homology"/>
<evidence type="ECO:0000256" key="2">
    <source>
        <dbReference type="ARBA" id="ARBA00023002"/>
    </source>
</evidence>
<reference evidence="5" key="1">
    <citation type="submission" date="2018-06" db="EMBL/GenBank/DDBJ databases">
        <title>Genome sequencing analysis of Rhodococcus erythropolis.</title>
        <authorList>
            <person name="Kitagawa W."/>
        </authorList>
    </citation>
    <scope>NUCLEOTIDE SEQUENCE</scope>
    <source>
        <strain evidence="5">JCM 2895</strain>
    </source>
</reference>
<comment type="similarity">
    <text evidence="1">Belongs to the HIBADH-related family.</text>
</comment>
<dbReference type="Pfam" id="PF21761">
    <property type="entry name" value="RedAm-like_C"/>
    <property type="match status" value="1"/>
</dbReference>
<dbReference type="SUPFAM" id="SSF51735">
    <property type="entry name" value="NAD(P)-binding Rossmann-fold domains"/>
    <property type="match status" value="1"/>
</dbReference>
<evidence type="ECO:0000259" key="3">
    <source>
        <dbReference type="Pfam" id="PF03446"/>
    </source>
</evidence>
<name>A0ABF7SXE2_RHOER</name>
<dbReference type="AlphaFoldDB" id="A0ABF7SXE2"/>
<dbReference type="EMBL" id="AP018733">
    <property type="protein sequence ID" value="BBE48307.1"/>
    <property type="molecule type" value="Genomic_DNA"/>
</dbReference>
<dbReference type="Gene3D" id="3.40.50.720">
    <property type="entry name" value="NAD(P)-binding Rossmann-like Domain"/>
    <property type="match status" value="1"/>
</dbReference>
<dbReference type="GeneID" id="64143984"/>
<evidence type="ECO:0000313" key="5">
    <source>
        <dbReference type="EMBL" id="BBE48307.1"/>
    </source>
</evidence>
<keyword evidence="2" id="KW-0560">Oxidoreductase</keyword>
<evidence type="ECO:0000256" key="1">
    <source>
        <dbReference type="ARBA" id="ARBA00009080"/>
    </source>
</evidence>
<accession>A0ABF7SXE2</accession>
<dbReference type="InterPro" id="IPR013328">
    <property type="entry name" value="6PGD_dom2"/>
</dbReference>
<dbReference type="InterPro" id="IPR051265">
    <property type="entry name" value="HIBADH-related_NP60_sf"/>
</dbReference>
<dbReference type="InterPro" id="IPR036291">
    <property type="entry name" value="NAD(P)-bd_dom_sf"/>
</dbReference>
<feature type="domain" description="NADPH-dependent reductive aminase-like C-terminal" evidence="4">
    <location>
        <begin position="159"/>
        <end position="283"/>
    </location>
</feature>
<dbReference type="InterPro" id="IPR006115">
    <property type="entry name" value="6PGDH_NADP-bd"/>
</dbReference>
<gene>
    <name evidence="5" type="ORF">RE2895_52380</name>
</gene>
<dbReference type="PANTHER" id="PTHR43580">
    <property type="entry name" value="OXIDOREDUCTASE GLYR1-RELATED"/>
    <property type="match status" value="1"/>
</dbReference>
<dbReference type="PANTHER" id="PTHR43580:SF2">
    <property type="entry name" value="CYTOKINE-LIKE NUCLEAR FACTOR N-PAC"/>
    <property type="match status" value="1"/>
</dbReference>
<dbReference type="RefSeq" id="WP_020971038.1">
    <property type="nucleotide sequence ID" value="NZ_AP018733.1"/>
</dbReference>